<dbReference type="EMBL" id="DXCC01000015">
    <property type="protein sequence ID" value="HIZ15216.1"/>
    <property type="molecule type" value="Genomic_DNA"/>
</dbReference>
<reference evidence="2" key="1">
    <citation type="journal article" date="2021" name="PeerJ">
        <title>Extensive microbial diversity within the chicken gut microbiome revealed by metagenomics and culture.</title>
        <authorList>
            <person name="Gilroy R."/>
            <person name="Ravi A."/>
            <person name="Getino M."/>
            <person name="Pursley I."/>
            <person name="Horton D.L."/>
            <person name="Alikhan N.F."/>
            <person name="Baker D."/>
            <person name="Gharbi K."/>
            <person name="Hall N."/>
            <person name="Watson M."/>
            <person name="Adriaenssens E.M."/>
            <person name="Foster-Nyarko E."/>
            <person name="Jarju S."/>
            <person name="Secka A."/>
            <person name="Antonio M."/>
            <person name="Oren A."/>
            <person name="Chaudhuri R.R."/>
            <person name="La Ragione R."/>
            <person name="Hildebrand F."/>
            <person name="Pallen M.J."/>
        </authorList>
    </citation>
    <scope>NUCLEOTIDE SEQUENCE</scope>
    <source>
        <strain evidence="2">ChiHjej11B10-19426</strain>
    </source>
</reference>
<dbReference type="Proteomes" id="UP000824014">
    <property type="component" value="Unassembled WGS sequence"/>
</dbReference>
<sequence length="154" mass="16852">MIQRIQSLYLLLAAVLTGLTFAMPLSSFLGGAAEMKLNALGFFDAEGQMVLSAYGLSALAGCAALLALVIIFLFKKRLVQFRLCVVEMVLLAGTIVFEIYYIWGGVQSLGGFATAAWRMHIAALFPLFALIFAYLGLLGIRKDILLIRSLDRIR</sequence>
<protein>
    <submittedName>
        <fullName evidence="2">DUF4293 domain-containing protein</fullName>
    </submittedName>
</protein>
<keyword evidence="1" id="KW-1133">Transmembrane helix</keyword>
<feature type="transmembrane region" description="Helical" evidence="1">
    <location>
        <begin position="115"/>
        <end position="140"/>
    </location>
</feature>
<feature type="transmembrane region" description="Helical" evidence="1">
    <location>
        <begin position="56"/>
        <end position="74"/>
    </location>
</feature>
<dbReference type="AlphaFoldDB" id="A0A9D2DDT3"/>
<dbReference type="Pfam" id="PF14126">
    <property type="entry name" value="DUF4293"/>
    <property type="match status" value="1"/>
</dbReference>
<evidence type="ECO:0000313" key="2">
    <source>
        <dbReference type="EMBL" id="HIZ15216.1"/>
    </source>
</evidence>
<dbReference type="InterPro" id="IPR025635">
    <property type="entry name" value="DUF4293"/>
</dbReference>
<keyword evidence="1" id="KW-0472">Membrane</keyword>
<gene>
    <name evidence="2" type="ORF">H9816_04830</name>
</gene>
<keyword evidence="1" id="KW-0812">Transmembrane</keyword>
<accession>A0A9D2DDT3</accession>
<feature type="transmembrane region" description="Helical" evidence="1">
    <location>
        <begin position="81"/>
        <end position="103"/>
    </location>
</feature>
<comment type="caution">
    <text evidence="2">The sequence shown here is derived from an EMBL/GenBank/DDBJ whole genome shotgun (WGS) entry which is preliminary data.</text>
</comment>
<evidence type="ECO:0000256" key="1">
    <source>
        <dbReference type="SAM" id="Phobius"/>
    </source>
</evidence>
<name>A0A9D2DDT3_9BACT</name>
<organism evidence="2 3">
    <name type="scientific">Candidatus Tidjanibacter faecipullorum</name>
    <dbReference type="NCBI Taxonomy" id="2838766"/>
    <lineage>
        <taxon>Bacteria</taxon>
        <taxon>Pseudomonadati</taxon>
        <taxon>Bacteroidota</taxon>
        <taxon>Bacteroidia</taxon>
        <taxon>Bacteroidales</taxon>
        <taxon>Rikenellaceae</taxon>
        <taxon>Tidjanibacter</taxon>
    </lineage>
</organism>
<proteinExistence type="predicted"/>
<evidence type="ECO:0000313" key="3">
    <source>
        <dbReference type="Proteomes" id="UP000824014"/>
    </source>
</evidence>
<reference evidence="2" key="2">
    <citation type="submission" date="2021-04" db="EMBL/GenBank/DDBJ databases">
        <authorList>
            <person name="Gilroy R."/>
        </authorList>
    </citation>
    <scope>NUCLEOTIDE SEQUENCE</scope>
    <source>
        <strain evidence="2">ChiHjej11B10-19426</strain>
    </source>
</reference>